<evidence type="ECO:0008006" key="6">
    <source>
        <dbReference type="Google" id="ProtNLM"/>
    </source>
</evidence>
<dbReference type="Pfam" id="PF07727">
    <property type="entry name" value="RVT_2"/>
    <property type="match status" value="1"/>
</dbReference>
<evidence type="ECO:0000313" key="4">
    <source>
        <dbReference type="EMBL" id="MBW0570370.1"/>
    </source>
</evidence>
<organism evidence="4 5">
    <name type="scientific">Austropuccinia psidii MF-1</name>
    <dbReference type="NCBI Taxonomy" id="1389203"/>
    <lineage>
        <taxon>Eukaryota</taxon>
        <taxon>Fungi</taxon>
        <taxon>Dikarya</taxon>
        <taxon>Basidiomycota</taxon>
        <taxon>Pucciniomycotina</taxon>
        <taxon>Pucciniomycetes</taxon>
        <taxon>Pucciniales</taxon>
        <taxon>Sphaerophragmiaceae</taxon>
        <taxon>Austropuccinia</taxon>
    </lineage>
</organism>
<accession>A0A9Q3JZQ0</accession>
<feature type="compositionally biased region" description="Basic and acidic residues" evidence="1">
    <location>
        <begin position="161"/>
        <end position="172"/>
    </location>
</feature>
<dbReference type="SUPFAM" id="SSF56672">
    <property type="entry name" value="DNA/RNA polymerases"/>
    <property type="match status" value="1"/>
</dbReference>
<evidence type="ECO:0000313" key="5">
    <source>
        <dbReference type="Proteomes" id="UP000765509"/>
    </source>
</evidence>
<dbReference type="Proteomes" id="UP000765509">
    <property type="component" value="Unassembled WGS sequence"/>
</dbReference>
<evidence type="ECO:0000259" key="3">
    <source>
        <dbReference type="Pfam" id="PF25597"/>
    </source>
</evidence>
<comment type="caution">
    <text evidence="4">The sequence shown here is derived from an EMBL/GenBank/DDBJ whole genome shotgun (WGS) entry which is preliminary data.</text>
</comment>
<gene>
    <name evidence="4" type="ORF">O181_110085</name>
</gene>
<feature type="domain" description="Reverse transcriptase Ty1/copia-type" evidence="2">
    <location>
        <begin position="277"/>
        <end position="483"/>
    </location>
</feature>
<feature type="domain" description="Retroviral polymerase SH3-like" evidence="3">
    <location>
        <begin position="40"/>
        <end position="99"/>
    </location>
</feature>
<dbReference type="EMBL" id="AVOT02086128">
    <property type="protein sequence ID" value="MBW0570370.1"/>
    <property type="molecule type" value="Genomic_DNA"/>
</dbReference>
<feature type="region of interest" description="Disordered" evidence="1">
    <location>
        <begin position="149"/>
        <end position="187"/>
    </location>
</feature>
<feature type="non-terminal residue" evidence="4">
    <location>
        <position position="1"/>
    </location>
</feature>
<dbReference type="AlphaFoldDB" id="A0A9Q3JZQ0"/>
<feature type="compositionally biased region" description="Polar residues" evidence="1">
    <location>
        <begin position="149"/>
        <end position="158"/>
    </location>
</feature>
<dbReference type="InterPro" id="IPR057670">
    <property type="entry name" value="SH3_retrovirus"/>
</dbReference>
<proteinExistence type="predicted"/>
<dbReference type="Pfam" id="PF25597">
    <property type="entry name" value="SH3_retrovirus"/>
    <property type="match status" value="1"/>
</dbReference>
<evidence type="ECO:0000259" key="2">
    <source>
        <dbReference type="Pfam" id="PF07727"/>
    </source>
</evidence>
<reference evidence="4" key="1">
    <citation type="submission" date="2021-03" db="EMBL/GenBank/DDBJ databases">
        <title>Draft genome sequence of rust myrtle Austropuccinia psidii MF-1, a brazilian biotype.</title>
        <authorList>
            <person name="Quecine M.C."/>
            <person name="Pachon D.M.R."/>
            <person name="Bonatelli M.L."/>
            <person name="Correr F.H."/>
            <person name="Franceschini L.M."/>
            <person name="Leite T.F."/>
            <person name="Margarido G.R.A."/>
            <person name="Almeida C.A."/>
            <person name="Ferrarezi J.A."/>
            <person name="Labate C.A."/>
        </authorList>
    </citation>
    <scope>NUCLEOTIDE SEQUENCE</scope>
    <source>
        <strain evidence="4">MF-1</strain>
    </source>
</reference>
<dbReference type="InterPro" id="IPR013103">
    <property type="entry name" value="RVT_2"/>
</dbReference>
<name>A0A9Q3JZQ0_9BASI</name>
<evidence type="ECO:0000256" key="1">
    <source>
        <dbReference type="SAM" id="MobiDB-lite"/>
    </source>
</evidence>
<protein>
    <recommendedName>
        <fullName evidence="6">Reverse transcriptase Ty1/copia-type domain-containing protein</fullName>
    </recommendedName>
</protein>
<keyword evidence="5" id="KW-1185">Reference proteome</keyword>
<dbReference type="InterPro" id="IPR043502">
    <property type="entry name" value="DNA/RNA_pol_sf"/>
</dbReference>
<sequence length="551" mass="62461">IKKAVFLLNLSPTHSRSGKSPQFLWSNIFPNLTGLQTLGCESVIHNLKRQKDWELSSRGQEGILLGFENEGTAYRILRLDDLNVVVTRNTSFNGNFFPPIPGKPNSVQWTINGIDELLPLTDIHTDTQREQNFLSDPEGSLDIARYQETNNENVNGSDWSDEGKTNQSRDESSCDSPVPCPNHLNNETSSYSHEELWNIHKQRVKVIGPCHPNLITSNVDSMHILPYSQREKVLLTTIDDAPKTYHKAIHGKNKPEWEYAIKKERSTMNKLEFWDIIEFNSASLCKGIYPDPGIDFEKTYTPTGRMNSLRAPIAHASFSRLDFHSIDVKSAFLNAPLTETLYLAVPQGLDIDCRKFCLRFNKAIYGLKQAPLAWYTRLKDCLQSVGFSVCNLDPCVFYGRGMEPLWIYVHVDDMAIFGKTIQPYKNQIHKELSIKNTGPADLLMGVKIQHLGKGITLDQQHFVDSLLELYGMRNCKSISMPLVPNDHIGAATKDEEKAFKSMKVNFRSAVGSINYLRTSTCPDLSHAVGSLSQHSERPGIHHWRDFFHVLE</sequence>